<dbReference type="Proteomes" id="UP000295357">
    <property type="component" value="Unassembled WGS sequence"/>
</dbReference>
<reference evidence="1 2" key="1">
    <citation type="submission" date="2019-03" db="EMBL/GenBank/DDBJ databases">
        <title>Genomic Encyclopedia of Type Strains, Phase IV (KMG-IV): sequencing the most valuable type-strain genomes for metagenomic binning, comparative biology and taxonomic classification.</title>
        <authorList>
            <person name="Goeker M."/>
        </authorList>
    </citation>
    <scope>NUCLEOTIDE SEQUENCE [LARGE SCALE GENOMIC DNA]</scope>
    <source>
        <strain evidence="1 2">DSM 25082</strain>
    </source>
</reference>
<protein>
    <submittedName>
        <fullName evidence="1">Uncharacterized protein</fullName>
    </submittedName>
</protein>
<organism evidence="1 2">
    <name type="scientific">Roseateles asaccharophilus</name>
    <dbReference type="NCBI Taxonomy" id="582607"/>
    <lineage>
        <taxon>Bacteria</taxon>
        <taxon>Pseudomonadati</taxon>
        <taxon>Pseudomonadota</taxon>
        <taxon>Betaproteobacteria</taxon>
        <taxon>Burkholderiales</taxon>
        <taxon>Sphaerotilaceae</taxon>
        <taxon>Roseateles</taxon>
    </lineage>
</organism>
<sequence length="107" mass="11233">MNPSLLPFFSISRALTLGASLICLLPLVACSSLAEKSNMLSDERVIAESAGALGLAPAELSLQSRHTSGTNTYAVLRSRAGKEYSCTINGGNLLSFGMSNPPSCQRK</sequence>
<dbReference type="EMBL" id="SNXE01000001">
    <property type="protein sequence ID" value="TDP13164.1"/>
    <property type="molecule type" value="Genomic_DNA"/>
</dbReference>
<accession>A0A4R6NFX0</accession>
<keyword evidence="2" id="KW-1185">Reference proteome</keyword>
<gene>
    <name evidence="1" type="ORF">DFR39_101638</name>
</gene>
<comment type="caution">
    <text evidence="1">The sequence shown here is derived from an EMBL/GenBank/DDBJ whole genome shotgun (WGS) entry which is preliminary data.</text>
</comment>
<proteinExistence type="predicted"/>
<evidence type="ECO:0000313" key="1">
    <source>
        <dbReference type="EMBL" id="TDP13164.1"/>
    </source>
</evidence>
<evidence type="ECO:0000313" key="2">
    <source>
        <dbReference type="Proteomes" id="UP000295357"/>
    </source>
</evidence>
<dbReference type="AlphaFoldDB" id="A0A4R6NFX0"/>
<name>A0A4R6NFX0_9BURK</name>
<dbReference type="RefSeq" id="WP_409845860.1">
    <property type="nucleotide sequence ID" value="NZ_JBKBOZ010000002.1"/>
</dbReference>